<dbReference type="Gene3D" id="3.40.50.300">
    <property type="entry name" value="P-loop containing nucleotide triphosphate hydrolases"/>
    <property type="match status" value="1"/>
</dbReference>
<dbReference type="Pfam" id="PF00158">
    <property type="entry name" value="Sigma54_activat"/>
    <property type="match status" value="1"/>
</dbReference>
<keyword evidence="4" id="KW-0238">DNA-binding</keyword>
<dbReference type="SMART" id="SM00382">
    <property type="entry name" value="AAA"/>
    <property type="match status" value="1"/>
</dbReference>
<dbReference type="PROSITE" id="PS50045">
    <property type="entry name" value="SIGMA54_INTERACT_4"/>
    <property type="match status" value="1"/>
</dbReference>
<gene>
    <name evidence="8" type="ORF">AACH10_08590</name>
</gene>
<dbReference type="Gene3D" id="1.10.8.60">
    <property type="match status" value="1"/>
</dbReference>
<sequence>MTLSAPAAESGASPATPAAGASPAARQRAARQLCEDGAPPAEALAPLLGDTLARSWQRSRQAGLAPRGRTPGAPHASAAQLARAMQRQYELLSHAQPVMDYFDPHVRSTRSMIILADAQGMVLRAQGADTFADRAQRVALRPGASWSEQHRGTNAIGTALAEGAPVVVHGGEHYLERNGFLTCAAAPILDPSGKLMGAFDISGDHRAYHPDTLPHTLALARAAAGMVEHRLFDTWHAASLRLRLHAQTAGLGQLGEGLLALRDDGLLIGANSAALDLLGMPREAIGRDRITFWLPLDVATLLDWALAHARGALAPHAVPRLTAAGGGVLWVRAEGGAAMSLRRTAMGTGPGADATPAHAPPTSAPTPAVAADPTDALASLDTGDDALAAAVQRVRRVIGKPIALLLQGESGVGKEVFARAAHASGPRRDGPFVAVNCAALPESLIEAELFGYQGGAFTGARKDGAPGRIREAEGGTLFLDEIGDMPLAMQARLLRVLQERAVVPLGGGRAVPVDFALVCATHRTLRTEMDAGRFREDLYYRLNGLTLHLPPLRQRSDLHRLVQRLLADIAPGRTLAVAPDLQQAFDAYRWPGNLRQLANALRTACALAADDEGELGWAHLPDDLAEDLRALAARPHGLADDSTAADDADPAHASDLRAQSERTVARVVGECAGNLSEAARRLGISRNTLYRKLSELGLR</sequence>
<dbReference type="PROSITE" id="PS00675">
    <property type="entry name" value="SIGMA54_INTERACT_1"/>
    <property type="match status" value="1"/>
</dbReference>
<dbReference type="InterPro" id="IPR000014">
    <property type="entry name" value="PAS"/>
</dbReference>
<dbReference type="InterPro" id="IPR025662">
    <property type="entry name" value="Sigma_54_int_dom_ATP-bd_1"/>
</dbReference>
<dbReference type="Pfam" id="PF02954">
    <property type="entry name" value="HTH_8"/>
    <property type="match status" value="1"/>
</dbReference>
<dbReference type="InterPro" id="IPR003018">
    <property type="entry name" value="GAF"/>
</dbReference>
<dbReference type="PROSITE" id="PS00688">
    <property type="entry name" value="SIGMA54_INTERACT_3"/>
    <property type="match status" value="1"/>
</dbReference>
<dbReference type="InterPro" id="IPR025943">
    <property type="entry name" value="Sigma_54_int_dom_ATP-bd_2"/>
</dbReference>
<dbReference type="SUPFAM" id="SSF55781">
    <property type="entry name" value="GAF domain-like"/>
    <property type="match status" value="1"/>
</dbReference>
<dbReference type="InterPro" id="IPR003593">
    <property type="entry name" value="AAA+_ATPase"/>
</dbReference>
<dbReference type="InterPro" id="IPR025944">
    <property type="entry name" value="Sigma_54_int_dom_CS"/>
</dbReference>
<dbReference type="InterPro" id="IPR009057">
    <property type="entry name" value="Homeodomain-like_sf"/>
</dbReference>
<evidence type="ECO:0000313" key="9">
    <source>
        <dbReference type="Proteomes" id="UP001365405"/>
    </source>
</evidence>
<feature type="region of interest" description="Disordered" evidence="6">
    <location>
        <begin position="344"/>
        <end position="370"/>
    </location>
</feature>
<dbReference type="InterPro" id="IPR027417">
    <property type="entry name" value="P-loop_NTPase"/>
</dbReference>
<dbReference type="InterPro" id="IPR029016">
    <property type="entry name" value="GAF-like_dom_sf"/>
</dbReference>
<evidence type="ECO:0000256" key="1">
    <source>
        <dbReference type="ARBA" id="ARBA00022741"/>
    </source>
</evidence>
<evidence type="ECO:0000256" key="3">
    <source>
        <dbReference type="ARBA" id="ARBA00023015"/>
    </source>
</evidence>
<name>A0ABU9CIR3_9BURK</name>
<evidence type="ECO:0000313" key="8">
    <source>
        <dbReference type="EMBL" id="MEK8050295.1"/>
    </source>
</evidence>
<organism evidence="8 9">
    <name type="scientific">Pseudaquabacterium inlustre</name>
    <dbReference type="NCBI Taxonomy" id="2984192"/>
    <lineage>
        <taxon>Bacteria</taxon>
        <taxon>Pseudomonadati</taxon>
        <taxon>Pseudomonadota</taxon>
        <taxon>Betaproteobacteria</taxon>
        <taxon>Burkholderiales</taxon>
        <taxon>Sphaerotilaceae</taxon>
        <taxon>Pseudaquabacterium</taxon>
    </lineage>
</organism>
<proteinExistence type="predicted"/>
<dbReference type="Gene3D" id="3.30.450.40">
    <property type="match status" value="1"/>
</dbReference>
<comment type="caution">
    <text evidence="8">The sequence shown here is derived from an EMBL/GenBank/DDBJ whole genome shotgun (WGS) entry which is preliminary data.</text>
</comment>
<feature type="region of interest" description="Disordered" evidence="6">
    <location>
        <begin position="1"/>
        <end position="32"/>
    </location>
</feature>
<dbReference type="Pfam" id="PF25601">
    <property type="entry name" value="AAA_lid_14"/>
    <property type="match status" value="1"/>
</dbReference>
<dbReference type="InterPro" id="IPR002197">
    <property type="entry name" value="HTH_Fis"/>
</dbReference>
<dbReference type="SUPFAM" id="SSF55785">
    <property type="entry name" value="PYP-like sensor domain (PAS domain)"/>
    <property type="match status" value="1"/>
</dbReference>
<dbReference type="CDD" id="cd00130">
    <property type="entry name" value="PAS"/>
    <property type="match status" value="1"/>
</dbReference>
<dbReference type="PANTHER" id="PTHR32071:SF77">
    <property type="entry name" value="TRANSCRIPTIONAL REGULATORY PROTEIN"/>
    <property type="match status" value="1"/>
</dbReference>
<evidence type="ECO:0000259" key="7">
    <source>
        <dbReference type="PROSITE" id="PS50045"/>
    </source>
</evidence>
<keyword evidence="5" id="KW-0804">Transcription</keyword>
<keyword evidence="1" id="KW-0547">Nucleotide-binding</keyword>
<evidence type="ECO:0000256" key="4">
    <source>
        <dbReference type="ARBA" id="ARBA00023125"/>
    </source>
</evidence>
<dbReference type="Proteomes" id="UP001365405">
    <property type="component" value="Unassembled WGS sequence"/>
</dbReference>
<protein>
    <submittedName>
        <fullName evidence="8">Sigma-54-dependent Fis family transcriptional regulator</fullName>
    </submittedName>
</protein>
<dbReference type="EMBL" id="JBBUTH010000004">
    <property type="protein sequence ID" value="MEK8050295.1"/>
    <property type="molecule type" value="Genomic_DNA"/>
</dbReference>
<dbReference type="InterPro" id="IPR035965">
    <property type="entry name" value="PAS-like_dom_sf"/>
</dbReference>
<dbReference type="InterPro" id="IPR002078">
    <property type="entry name" value="Sigma_54_int"/>
</dbReference>
<evidence type="ECO:0000256" key="2">
    <source>
        <dbReference type="ARBA" id="ARBA00022840"/>
    </source>
</evidence>
<dbReference type="PRINTS" id="PR01590">
    <property type="entry name" value="HTHFIS"/>
</dbReference>
<keyword evidence="9" id="KW-1185">Reference proteome</keyword>
<dbReference type="RefSeq" id="WP_341409979.1">
    <property type="nucleotide sequence ID" value="NZ_JBBUTH010000004.1"/>
</dbReference>
<dbReference type="Pfam" id="PF01590">
    <property type="entry name" value="GAF"/>
    <property type="match status" value="1"/>
</dbReference>
<dbReference type="CDD" id="cd00009">
    <property type="entry name" value="AAA"/>
    <property type="match status" value="1"/>
</dbReference>
<keyword evidence="3" id="KW-0805">Transcription regulation</keyword>
<dbReference type="PANTHER" id="PTHR32071">
    <property type="entry name" value="TRANSCRIPTIONAL REGULATORY PROTEIN"/>
    <property type="match status" value="1"/>
</dbReference>
<dbReference type="Gene3D" id="1.10.10.60">
    <property type="entry name" value="Homeodomain-like"/>
    <property type="match status" value="1"/>
</dbReference>
<evidence type="ECO:0000256" key="6">
    <source>
        <dbReference type="SAM" id="MobiDB-lite"/>
    </source>
</evidence>
<dbReference type="SUPFAM" id="SSF46689">
    <property type="entry name" value="Homeodomain-like"/>
    <property type="match status" value="1"/>
</dbReference>
<feature type="domain" description="Sigma-54 factor interaction" evidence="7">
    <location>
        <begin position="380"/>
        <end position="606"/>
    </location>
</feature>
<reference evidence="8 9" key="1">
    <citation type="submission" date="2024-04" db="EMBL/GenBank/DDBJ databases">
        <title>Novel species of the genus Ideonella isolated from streams.</title>
        <authorList>
            <person name="Lu H."/>
        </authorList>
    </citation>
    <scope>NUCLEOTIDE SEQUENCE [LARGE SCALE GENOMIC DNA]</scope>
    <source>
        <strain evidence="8 9">DXS22W</strain>
    </source>
</reference>
<evidence type="ECO:0000256" key="5">
    <source>
        <dbReference type="ARBA" id="ARBA00023163"/>
    </source>
</evidence>
<feature type="region of interest" description="Disordered" evidence="6">
    <location>
        <begin position="639"/>
        <end position="660"/>
    </location>
</feature>
<keyword evidence="2" id="KW-0067">ATP-binding</keyword>
<accession>A0ABU9CIR3</accession>
<dbReference type="PROSITE" id="PS00676">
    <property type="entry name" value="SIGMA54_INTERACT_2"/>
    <property type="match status" value="1"/>
</dbReference>
<dbReference type="InterPro" id="IPR058031">
    <property type="entry name" value="AAA_lid_NorR"/>
</dbReference>
<feature type="region of interest" description="Disordered" evidence="6">
    <location>
        <begin position="58"/>
        <end position="77"/>
    </location>
</feature>
<feature type="compositionally biased region" description="Basic and acidic residues" evidence="6">
    <location>
        <begin position="649"/>
        <end position="660"/>
    </location>
</feature>
<feature type="compositionally biased region" description="Low complexity" evidence="6">
    <location>
        <begin position="344"/>
        <end position="357"/>
    </location>
</feature>
<dbReference type="SUPFAM" id="SSF52540">
    <property type="entry name" value="P-loop containing nucleoside triphosphate hydrolases"/>
    <property type="match status" value="1"/>
</dbReference>